<dbReference type="EMBL" id="GG697410">
    <property type="protein sequence ID" value="EFQ36137.1"/>
    <property type="molecule type" value="Genomic_DNA"/>
</dbReference>
<gene>
    <name evidence="2" type="ORF">GLRG_11281</name>
</gene>
<feature type="region of interest" description="Disordered" evidence="1">
    <location>
        <begin position="285"/>
        <end position="315"/>
    </location>
</feature>
<feature type="compositionally biased region" description="Basic and acidic residues" evidence="1">
    <location>
        <begin position="192"/>
        <end position="206"/>
    </location>
</feature>
<name>E3QZ49_COLGM</name>
<dbReference type="RefSeq" id="XP_008100157.1">
    <property type="nucleotide sequence ID" value="XM_008101966.1"/>
</dbReference>
<dbReference type="HOGENOM" id="CLU_959817_0_0_1"/>
<feature type="compositionally biased region" description="Basic residues" evidence="1">
    <location>
        <begin position="285"/>
        <end position="294"/>
    </location>
</feature>
<sequence length="315" mass="35335">MESAASSKVDRKIRARQVWRFTSRIGTNSEQHPGVDHLIQKCDPGHVVLNHLGWRDDGEEDEEEWLKSWADKKGVFVTWLKNNIKKWRQEYDKEQQHPDDAGASVEALPANDEEAHPVVVVVDRETITAAGSDLASAAGETGSRPASQPKHDKPLVQRPRRTWISESCPGASAGGRSDKRDVRIHKNNNNNNRHDGSRDDGGKGDDDGNGDASLPIRKHLSQQQTGAAAGKAESRARQLKEQSAHILLHLQNLTHVRAQLGGRRREGGARLDATGRQVFLDWYRRQPHAKSRHNKIGEEEEEEEEEMEQQGQRQG</sequence>
<feature type="region of interest" description="Disordered" evidence="1">
    <location>
        <begin position="134"/>
        <end position="236"/>
    </location>
</feature>
<evidence type="ECO:0000313" key="3">
    <source>
        <dbReference type="Proteomes" id="UP000008782"/>
    </source>
</evidence>
<accession>E3QZ49</accession>
<keyword evidence="3" id="KW-1185">Reference proteome</keyword>
<dbReference type="Proteomes" id="UP000008782">
    <property type="component" value="Unassembled WGS sequence"/>
</dbReference>
<dbReference type="VEuPathDB" id="FungiDB:GLRG_11281"/>
<proteinExistence type="predicted"/>
<evidence type="ECO:0000313" key="2">
    <source>
        <dbReference type="EMBL" id="EFQ36137.1"/>
    </source>
</evidence>
<dbReference type="AlphaFoldDB" id="E3QZ49"/>
<dbReference type="eggNOG" id="ENOG502RQFX">
    <property type="taxonomic scope" value="Eukaryota"/>
</dbReference>
<evidence type="ECO:0000256" key="1">
    <source>
        <dbReference type="SAM" id="MobiDB-lite"/>
    </source>
</evidence>
<dbReference type="OrthoDB" id="10613358at2759"/>
<dbReference type="STRING" id="645133.E3QZ49"/>
<reference evidence="3" key="1">
    <citation type="journal article" date="2012" name="Nat. Genet.">
        <title>Lifestyle transitions in plant pathogenic Colletotrichum fungi deciphered by genome and transcriptome analyses.</title>
        <authorList>
            <person name="O'Connell R.J."/>
            <person name="Thon M.R."/>
            <person name="Hacquard S."/>
            <person name="Amyotte S.G."/>
            <person name="Kleemann J."/>
            <person name="Torres M.F."/>
            <person name="Damm U."/>
            <person name="Buiate E.A."/>
            <person name="Epstein L."/>
            <person name="Alkan N."/>
            <person name="Altmueller J."/>
            <person name="Alvarado-Balderrama L."/>
            <person name="Bauser C.A."/>
            <person name="Becker C."/>
            <person name="Birren B.W."/>
            <person name="Chen Z."/>
            <person name="Choi J."/>
            <person name="Crouch J.A."/>
            <person name="Duvick J.P."/>
            <person name="Farman M.A."/>
            <person name="Gan P."/>
            <person name="Heiman D."/>
            <person name="Henrissat B."/>
            <person name="Howard R.J."/>
            <person name="Kabbage M."/>
            <person name="Koch C."/>
            <person name="Kracher B."/>
            <person name="Kubo Y."/>
            <person name="Law A.D."/>
            <person name="Lebrun M.-H."/>
            <person name="Lee Y.-H."/>
            <person name="Miyara I."/>
            <person name="Moore N."/>
            <person name="Neumann U."/>
            <person name="Nordstroem K."/>
            <person name="Panaccione D.G."/>
            <person name="Panstruga R."/>
            <person name="Place M."/>
            <person name="Proctor R.H."/>
            <person name="Prusky D."/>
            <person name="Rech G."/>
            <person name="Reinhardt R."/>
            <person name="Rollins J.A."/>
            <person name="Rounsley S."/>
            <person name="Schardl C.L."/>
            <person name="Schwartz D.C."/>
            <person name="Shenoy N."/>
            <person name="Shirasu K."/>
            <person name="Sikhakolli U.R."/>
            <person name="Stueber K."/>
            <person name="Sukno S.A."/>
            <person name="Sweigard J.A."/>
            <person name="Takano Y."/>
            <person name="Takahara H."/>
            <person name="Trail F."/>
            <person name="van der Does H.C."/>
            <person name="Voll L.M."/>
            <person name="Will I."/>
            <person name="Young S."/>
            <person name="Zeng Q."/>
            <person name="Zhang J."/>
            <person name="Zhou S."/>
            <person name="Dickman M.B."/>
            <person name="Schulze-Lefert P."/>
            <person name="Ver Loren van Themaat E."/>
            <person name="Ma L.-J."/>
            <person name="Vaillancourt L.J."/>
        </authorList>
    </citation>
    <scope>NUCLEOTIDE SEQUENCE [LARGE SCALE GENOMIC DNA]</scope>
    <source>
        <strain evidence="3">M1.001 / M2 / FGSC 10212</strain>
    </source>
</reference>
<protein>
    <submittedName>
        <fullName evidence="2">Uncharacterized protein</fullName>
    </submittedName>
</protein>
<feature type="compositionally biased region" description="Acidic residues" evidence="1">
    <location>
        <begin position="298"/>
        <end position="308"/>
    </location>
</feature>
<organism evidence="3">
    <name type="scientific">Colletotrichum graminicola (strain M1.001 / M2 / FGSC 10212)</name>
    <name type="common">Maize anthracnose fungus</name>
    <name type="synonym">Glomerella graminicola</name>
    <dbReference type="NCBI Taxonomy" id="645133"/>
    <lineage>
        <taxon>Eukaryota</taxon>
        <taxon>Fungi</taxon>
        <taxon>Dikarya</taxon>
        <taxon>Ascomycota</taxon>
        <taxon>Pezizomycotina</taxon>
        <taxon>Sordariomycetes</taxon>
        <taxon>Hypocreomycetidae</taxon>
        <taxon>Glomerellales</taxon>
        <taxon>Glomerellaceae</taxon>
        <taxon>Colletotrichum</taxon>
        <taxon>Colletotrichum graminicola species complex</taxon>
    </lineage>
</organism>
<dbReference type="GeneID" id="24416646"/>